<sequence>MKLRNFFWRPPEEIAGYQGVICGGLCCLLRASSLGNILRAIDLPRSVRIPASSVASSDPSMKVRMSSSSEVAGHGTIILASALVVITTEDPS</sequence>
<dbReference type="EMBL" id="UZAN01040822">
    <property type="protein sequence ID" value="VDP71053.1"/>
    <property type="molecule type" value="Genomic_DNA"/>
</dbReference>
<protein>
    <submittedName>
        <fullName evidence="1 3">Uncharacterized protein</fullName>
    </submittedName>
</protein>
<reference evidence="1 2" key="2">
    <citation type="submission" date="2018-11" db="EMBL/GenBank/DDBJ databases">
        <authorList>
            <consortium name="Pathogen Informatics"/>
        </authorList>
    </citation>
    <scope>NUCLEOTIDE SEQUENCE [LARGE SCALE GENOMIC DNA]</scope>
    <source>
        <strain evidence="1 2">Egypt</strain>
    </source>
</reference>
<gene>
    <name evidence="1" type="ORF">ECPE_LOCUS3930</name>
</gene>
<name>A0A183AAE5_9TREM</name>
<evidence type="ECO:0000313" key="1">
    <source>
        <dbReference type="EMBL" id="VDP71053.1"/>
    </source>
</evidence>
<proteinExistence type="predicted"/>
<accession>A0A183AAE5</accession>
<organism evidence="3">
    <name type="scientific">Echinostoma caproni</name>
    <dbReference type="NCBI Taxonomy" id="27848"/>
    <lineage>
        <taxon>Eukaryota</taxon>
        <taxon>Metazoa</taxon>
        <taxon>Spiralia</taxon>
        <taxon>Lophotrochozoa</taxon>
        <taxon>Platyhelminthes</taxon>
        <taxon>Trematoda</taxon>
        <taxon>Digenea</taxon>
        <taxon>Plagiorchiida</taxon>
        <taxon>Echinostomata</taxon>
        <taxon>Echinostomatoidea</taxon>
        <taxon>Echinostomatidae</taxon>
        <taxon>Echinostoma</taxon>
    </lineage>
</organism>
<dbReference type="Proteomes" id="UP000272942">
    <property type="component" value="Unassembled WGS sequence"/>
</dbReference>
<reference evidence="3" key="1">
    <citation type="submission" date="2016-06" db="UniProtKB">
        <authorList>
            <consortium name="WormBaseParasite"/>
        </authorList>
    </citation>
    <scope>IDENTIFICATION</scope>
</reference>
<evidence type="ECO:0000313" key="2">
    <source>
        <dbReference type="Proteomes" id="UP000272942"/>
    </source>
</evidence>
<dbReference type="WBParaSite" id="ECPE_0000393701-mRNA-1">
    <property type="protein sequence ID" value="ECPE_0000393701-mRNA-1"/>
    <property type="gene ID" value="ECPE_0000393701"/>
</dbReference>
<evidence type="ECO:0000313" key="3">
    <source>
        <dbReference type="WBParaSite" id="ECPE_0000393701-mRNA-1"/>
    </source>
</evidence>
<keyword evidence="2" id="KW-1185">Reference proteome</keyword>
<dbReference type="AlphaFoldDB" id="A0A183AAE5"/>